<comment type="catalytic activity">
    <reaction evidence="11">
        <text>ATP + H2O = ADP + phosphate + H(+)</text>
        <dbReference type="Rhea" id="RHEA:13065"/>
        <dbReference type="ChEBI" id="CHEBI:15377"/>
        <dbReference type="ChEBI" id="CHEBI:15378"/>
        <dbReference type="ChEBI" id="CHEBI:30616"/>
        <dbReference type="ChEBI" id="CHEBI:43474"/>
        <dbReference type="ChEBI" id="CHEBI:456216"/>
        <dbReference type="EC" id="3.6.4.13"/>
    </reaction>
</comment>
<dbReference type="SMART" id="SM00490">
    <property type="entry name" value="HELICc"/>
    <property type="match status" value="1"/>
</dbReference>
<dbReference type="InterPro" id="IPR027417">
    <property type="entry name" value="P-loop_NTPase"/>
</dbReference>
<dbReference type="GO" id="GO:0006364">
    <property type="term" value="P:rRNA processing"/>
    <property type="evidence" value="ECO:0007669"/>
    <property type="project" value="UniProtKB-KW"/>
</dbReference>
<dbReference type="EC" id="3.6.4.13" evidence="11"/>
<feature type="compositionally biased region" description="Basic and acidic residues" evidence="12">
    <location>
        <begin position="722"/>
        <end position="746"/>
    </location>
</feature>
<dbReference type="EMBL" id="LN891145">
    <property type="protein sequence ID" value="CUS08144.1"/>
    <property type="molecule type" value="Genomic_DNA"/>
</dbReference>
<keyword evidence="4 10" id="KW-0547">Nucleotide-binding</keyword>
<evidence type="ECO:0000256" key="12">
    <source>
        <dbReference type="SAM" id="MobiDB-lite"/>
    </source>
</evidence>
<dbReference type="GO" id="GO:0005524">
    <property type="term" value="F:ATP binding"/>
    <property type="evidence" value="ECO:0007669"/>
    <property type="project" value="UniProtKB-UniRule"/>
</dbReference>
<dbReference type="GO" id="GO:0005730">
    <property type="term" value="C:nucleolus"/>
    <property type="evidence" value="ECO:0007669"/>
    <property type="project" value="UniProtKB-SubCell"/>
</dbReference>
<keyword evidence="2" id="KW-0690">Ribosome biogenesis</keyword>
<organism evidence="15 16">
    <name type="scientific">Tuber aestivum</name>
    <name type="common">summer truffle</name>
    <dbReference type="NCBI Taxonomy" id="59557"/>
    <lineage>
        <taxon>Eukaryota</taxon>
        <taxon>Fungi</taxon>
        <taxon>Dikarya</taxon>
        <taxon>Ascomycota</taxon>
        <taxon>Pezizomycotina</taxon>
        <taxon>Pezizomycetes</taxon>
        <taxon>Pezizales</taxon>
        <taxon>Tuberaceae</taxon>
        <taxon>Tuber</taxon>
    </lineage>
</organism>
<sequence>MPPSVRLPERTGDRPVNTKSAAKRLKRRRNVEEFQLLETRVREFDGKDITAFSELPLTKQTAAGLHKAHFKTLTDIQRKAIPLALKGRDVLGAAKTGSGKTLAFLIPVLEILYRKKWTAMDGLGALVISPTRELATQIFDVLRKIGREHAFSAGLVIGGKKLKDEQEALHRMNIVVCTPGRMLQHMDQTAGLMLDNVQVLVLDEADRILDMGFRKTLDAIIENLPKERQTLLFSATQTKSLSDLARLGLKDAEYLAVHEAATSATPAGLDQFYMITTLPEKLNTLFAFLRNHLQSKMVVFMSSCKQVRFVYETFRQLHIGIPLLHLHGKQKQSARIDITAKFSAAKQSCLFSTDVVARGLDFPAVDWVIQLDAPEDADTYIHRVGRTARFEKAGKALLFLCPSEEKFADGLASRKVPINKVGQKNSKKQSIQNQLQGLLFKDPELKYLGQKAFVSYCRSISVQKDREVFKLEELPLDEYATSIGLLGAPRIKGLKNVDAAKTKEIKNAPRGLKALEGASSDEEGEGEAGSRKDVRTKYDRMVERKNINVLTAHYANLVQDDGADPDDEGDFLTVKRSGYDSDIPDPIEMPSKTLKVPGKEIIIDSKRKEKMLKSKRELAKLKPKGTRLVFDDDGEAHQIYELQDEDKFREAGSAETQRRKFLDEEGKRVKEADIWDRQLAKEKRKERRRAQKLRAAEEEAVIGEGSDGDEFRVELVPYGGAEGDHLGQDEDVEVERQPKRQRKWFEDNEEEGEAKEKAKKTRGRVIEAAKAPENLEDLEMLASGLIE</sequence>
<dbReference type="GO" id="GO:0003723">
    <property type="term" value="F:RNA binding"/>
    <property type="evidence" value="ECO:0007669"/>
    <property type="project" value="UniProtKB-UniRule"/>
</dbReference>
<evidence type="ECO:0000256" key="8">
    <source>
        <dbReference type="ARBA" id="ARBA00022884"/>
    </source>
</evidence>
<dbReference type="Pfam" id="PF13959">
    <property type="entry name" value="CTE_SPB4"/>
    <property type="match status" value="1"/>
</dbReference>
<dbReference type="PROSITE" id="PS51192">
    <property type="entry name" value="HELICASE_ATP_BIND_1"/>
    <property type="match status" value="1"/>
</dbReference>
<evidence type="ECO:0000259" key="13">
    <source>
        <dbReference type="PROSITE" id="PS51192"/>
    </source>
</evidence>
<evidence type="ECO:0000313" key="16">
    <source>
        <dbReference type="Proteomes" id="UP001412239"/>
    </source>
</evidence>
<dbReference type="InterPro" id="IPR011545">
    <property type="entry name" value="DEAD/DEAH_box_helicase_dom"/>
</dbReference>
<evidence type="ECO:0000256" key="5">
    <source>
        <dbReference type="ARBA" id="ARBA00022801"/>
    </source>
</evidence>
<dbReference type="Proteomes" id="UP001412239">
    <property type="component" value="Unassembled WGS sequence"/>
</dbReference>
<accession>A0A292PLY6</accession>
<keyword evidence="9" id="KW-0539">Nucleus</keyword>
<dbReference type="SMART" id="SM01178">
    <property type="entry name" value="DUF4217"/>
    <property type="match status" value="1"/>
</dbReference>
<name>A0A292PLY6_9PEZI</name>
<keyword evidence="6 10" id="KW-0347">Helicase</keyword>
<keyword evidence="5 10" id="KW-0378">Hydrolase</keyword>
<evidence type="ECO:0000259" key="14">
    <source>
        <dbReference type="PROSITE" id="PS51194"/>
    </source>
</evidence>
<keyword evidence="7 10" id="KW-0067">ATP-binding</keyword>
<keyword evidence="3" id="KW-0698">rRNA processing</keyword>
<dbReference type="SMART" id="SM00487">
    <property type="entry name" value="DEXDc"/>
    <property type="match status" value="1"/>
</dbReference>
<dbReference type="Pfam" id="PF00270">
    <property type="entry name" value="DEAD"/>
    <property type="match status" value="1"/>
</dbReference>
<proteinExistence type="inferred from homology"/>
<feature type="region of interest" description="Disordered" evidence="12">
    <location>
        <begin position="511"/>
        <end position="535"/>
    </location>
</feature>
<evidence type="ECO:0000256" key="7">
    <source>
        <dbReference type="ARBA" id="ARBA00022840"/>
    </source>
</evidence>
<comment type="function">
    <text evidence="11">RNA helicase.</text>
</comment>
<comment type="similarity">
    <text evidence="10">Belongs to the DEAD box helicase family.</text>
</comment>
<evidence type="ECO:0000256" key="11">
    <source>
        <dbReference type="RuleBase" id="RU365068"/>
    </source>
</evidence>
<evidence type="ECO:0000256" key="6">
    <source>
        <dbReference type="ARBA" id="ARBA00022806"/>
    </source>
</evidence>
<evidence type="ECO:0000256" key="2">
    <source>
        <dbReference type="ARBA" id="ARBA00022517"/>
    </source>
</evidence>
<comment type="subcellular location">
    <subcellularLocation>
        <location evidence="1">Nucleus</location>
        <location evidence="1">Nucleolus</location>
    </subcellularLocation>
</comment>
<feature type="domain" description="Helicase C-terminal" evidence="14">
    <location>
        <begin position="281"/>
        <end position="439"/>
    </location>
</feature>
<dbReference type="CDD" id="cd18787">
    <property type="entry name" value="SF2_C_DEAD"/>
    <property type="match status" value="1"/>
</dbReference>
<dbReference type="InterPro" id="IPR001650">
    <property type="entry name" value="Helicase_C-like"/>
</dbReference>
<dbReference type="InterPro" id="IPR014001">
    <property type="entry name" value="Helicase_ATP-bd"/>
</dbReference>
<feature type="domain" description="Helicase ATP-binding" evidence="13">
    <location>
        <begin position="81"/>
        <end position="255"/>
    </location>
</feature>
<dbReference type="InterPro" id="IPR025313">
    <property type="entry name" value="SPB4-like_CTE"/>
</dbReference>
<evidence type="ECO:0000256" key="3">
    <source>
        <dbReference type="ARBA" id="ARBA00022552"/>
    </source>
</evidence>
<dbReference type="Gene3D" id="3.40.50.300">
    <property type="entry name" value="P-loop containing nucleotide triphosphate hydrolases"/>
    <property type="match status" value="2"/>
</dbReference>
<dbReference type="Pfam" id="PF00271">
    <property type="entry name" value="Helicase_C"/>
    <property type="match status" value="1"/>
</dbReference>
<evidence type="ECO:0000256" key="10">
    <source>
        <dbReference type="RuleBase" id="RU000492"/>
    </source>
</evidence>
<dbReference type="GO" id="GO:0003724">
    <property type="term" value="F:RNA helicase activity"/>
    <property type="evidence" value="ECO:0007669"/>
    <property type="project" value="UniProtKB-EC"/>
</dbReference>
<evidence type="ECO:0000256" key="9">
    <source>
        <dbReference type="ARBA" id="ARBA00023242"/>
    </source>
</evidence>
<feature type="region of interest" description="Disordered" evidence="12">
    <location>
        <begin position="1"/>
        <end position="24"/>
    </location>
</feature>
<keyword evidence="8 11" id="KW-0694">RNA-binding</keyword>
<dbReference type="PROSITE" id="PS00039">
    <property type="entry name" value="DEAD_ATP_HELICASE"/>
    <property type="match status" value="1"/>
</dbReference>
<reference evidence="15" key="1">
    <citation type="submission" date="2015-10" db="EMBL/GenBank/DDBJ databases">
        <authorList>
            <person name="Regsiter A."/>
            <person name="william w."/>
        </authorList>
    </citation>
    <scope>NUCLEOTIDE SEQUENCE</scope>
    <source>
        <strain evidence="15">Montdore</strain>
    </source>
</reference>
<dbReference type="PANTHER" id="PTHR24031">
    <property type="entry name" value="RNA HELICASE"/>
    <property type="match status" value="1"/>
</dbReference>
<dbReference type="GO" id="GO:0016887">
    <property type="term" value="F:ATP hydrolysis activity"/>
    <property type="evidence" value="ECO:0007669"/>
    <property type="project" value="RHEA"/>
</dbReference>
<evidence type="ECO:0000256" key="4">
    <source>
        <dbReference type="ARBA" id="ARBA00022741"/>
    </source>
</evidence>
<feature type="region of interest" description="Disordered" evidence="12">
    <location>
        <begin position="719"/>
        <end position="764"/>
    </location>
</feature>
<dbReference type="CDD" id="cd17941">
    <property type="entry name" value="DEADc_DDX10"/>
    <property type="match status" value="1"/>
</dbReference>
<evidence type="ECO:0000313" key="15">
    <source>
        <dbReference type="EMBL" id="CUS08144.1"/>
    </source>
</evidence>
<dbReference type="PROSITE" id="PS51194">
    <property type="entry name" value="HELICASE_CTER"/>
    <property type="match status" value="1"/>
</dbReference>
<dbReference type="SUPFAM" id="SSF52540">
    <property type="entry name" value="P-loop containing nucleoside triphosphate hydrolases"/>
    <property type="match status" value="1"/>
</dbReference>
<protein>
    <recommendedName>
        <fullName evidence="11">ATP-dependent RNA helicase</fullName>
        <ecNumber evidence="11">3.6.4.13</ecNumber>
    </recommendedName>
</protein>
<comment type="domain">
    <text evidence="11">The Q motif is unique to and characteristic of the DEAD box family of RNA helicases and controls ATP binding and hydrolysis.</text>
</comment>
<dbReference type="AlphaFoldDB" id="A0A292PLY6"/>
<keyword evidence="16" id="KW-1185">Reference proteome</keyword>
<evidence type="ECO:0000256" key="1">
    <source>
        <dbReference type="ARBA" id="ARBA00004604"/>
    </source>
</evidence>
<dbReference type="InterPro" id="IPR000629">
    <property type="entry name" value="RNA-helicase_DEAD-box_CS"/>
</dbReference>
<gene>
    <name evidence="15" type="ORF">GSTUAT00007726001</name>
</gene>